<gene>
    <name evidence="8" type="ORF">AAE3_LOCUS5488</name>
</gene>
<dbReference type="Pfam" id="PF01138">
    <property type="entry name" value="RNase_PH"/>
    <property type="match status" value="1"/>
</dbReference>
<proteinExistence type="inferred from homology"/>
<dbReference type="GO" id="GO:0071051">
    <property type="term" value="P:poly(A)-dependent snoRNA 3'-end processing"/>
    <property type="evidence" value="ECO:0007669"/>
    <property type="project" value="TreeGrafter"/>
</dbReference>
<dbReference type="GO" id="GO:0005730">
    <property type="term" value="C:nucleolus"/>
    <property type="evidence" value="ECO:0007669"/>
    <property type="project" value="TreeGrafter"/>
</dbReference>
<dbReference type="SUPFAM" id="SSF54211">
    <property type="entry name" value="Ribosomal protein S5 domain 2-like"/>
    <property type="match status" value="1"/>
</dbReference>
<evidence type="ECO:0000256" key="2">
    <source>
        <dbReference type="ARBA" id="ARBA00006678"/>
    </source>
</evidence>
<reference evidence="8 9" key="1">
    <citation type="submission" date="2020-01" db="EMBL/GenBank/DDBJ databases">
        <authorList>
            <person name="Gupta K D."/>
        </authorList>
    </citation>
    <scope>NUCLEOTIDE SEQUENCE [LARGE SCALE GENOMIC DNA]</scope>
</reference>
<dbReference type="GO" id="GO:0016075">
    <property type="term" value="P:rRNA catabolic process"/>
    <property type="evidence" value="ECO:0007669"/>
    <property type="project" value="TreeGrafter"/>
</dbReference>
<dbReference type="GO" id="GO:0003723">
    <property type="term" value="F:RNA binding"/>
    <property type="evidence" value="ECO:0007669"/>
    <property type="project" value="TreeGrafter"/>
</dbReference>
<dbReference type="GO" id="GO:0071028">
    <property type="term" value="P:nuclear mRNA surveillance"/>
    <property type="evidence" value="ECO:0007669"/>
    <property type="project" value="TreeGrafter"/>
</dbReference>
<feature type="compositionally biased region" description="Acidic residues" evidence="6">
    <location>
        <begin position="256"/>
        <end position="267"/>
    </location>
</feature>
<evidence type="ECO:0000256" key="4">
    <source>
        <dbReference type="ARBA" id="ARBA00022835"/>
    </source>
</evidence>
<keyword evidence="4" id="KW-0271">Exosome</keyword>
<comment type="subcellular location">
    <subcellularLocation>
        <location evidence="1">Nucleus</location>
    </subcellularLocation>
</comment>
<dbReference type="InterPro" id="IPR001247">
    <property type="entry name" value="ExoRNase_PH_dom1"/>
</dbReference>
<dbReference type="PANTHER" id="PTHR11953:SF1">
    <property type="entry name" value="EXOSOME COMPLEX COMPONENT RRP46"/>
    <property type="match status" value="1"/>
</dbReference>
<feature type="domain" description="Exoribonuclease phosphorolytic" evidence="7">
    <location>
        <begin position="14"/>
        <end position="137"/>
    </location>
</feature>
<name>A0A8S0WIF6_CYCAE</name>
<comment type="similarity">
    <text evidence="2">Belongs to the RNase PH family.</text>
</comment>
<dbReference type="InterPro" id="IPR036345">
    <property type="entry name" value="ExoRNase_PH_dom2_sf"/>
</dbReference>
<keyword evidence="3" id="KW-0698">rRNA processing</keyword>
<dbReference type="SUPFAM" id="SSF55666">
    <property type="entry name" value="Ribonuclease PH domain 2-like"/>
    <property type="match status" value="1"/>
</dbReference>
<dbReference type="OrthoDB" id="27298at2759"/>
<dbReference type="GO" id="GO:0006364">
    <property type="term" value="P:rRNA processing"/>
    <property type="evidence" value="ECO:0007669"/>
    <property type="project" value="UniProtKB-KW"/>
</dbReference>
<evidence type="ECO:0000259" key="7">
    <source>
        <dbReference type="Pfam" id="PF01138"/>
    </source>
</evidence>
<evidence type="ECO:0000256" key="6">
    <source>
        <dbReference type="SAM" id="MobiDB-lite"/>
    </source>
</evidence>
<dbReference type="AlphaFoldDB" id="A0A8S0WIF6"/>
<dbReference type="CDD" id="cd11372">
    <property type="entry name" value="RNase_PH_RRP46"/>
    <property type="match status" value="1"/>
</dbReference>
<dbReference type="Gene3D" id="3.30.230.70">
    <property type="entry name" value="GHMP Kinase, N-terminal domain"/>
    <property type="match status" value="1"/>
</dbReference>
<dbReference type="InterPro" id="IPR020568">
    <property type="entry name" value="Ribosomal_Su5_D2-typ_SF"/>
</dbReference>
<dbReference type="Proteomes" id="UP000467700">
    <property type="component" value="Unassembled WGS sequence"/>
</dbReference>
<comment type="caution">
    <text evidence="8">The sequence shown here is derived from an EMBL/GenBank/DDBJ whole genome shotgun (WGS) entry which is preliminary data.</text>
</comment>
<evidence type="ECO:0000256" key="1">
    <source>
        <dbReference type="ARBA" id="ARBA00004123"/>
    </source>
</evidence>
<dbReference type="GO" id="GO:0000176">
    <property type="term" value="C:nuclear exosome (RNase complex)"/>
    <property type="evidence" value="ECO:0007669"/>
    <property type="project" value="TreeGrafter"/>
</dbReference>
<dbReference type="EMBL" id="CACVBS010000038">
    <property type="protein sequence ID" value="CAA7263043.1"/>
    <property type="molecule type" value="Genomic_DNA"/>
</dbReference>
<accession>A0A8S0WIF6</accession>
<dbReference type="GO" id="GO:0034475">
    <property type="term" value="P:U4 snRNA 3'-end processing"/>
    <property type="evidence" value="ECO:0007669"/>
    <property type="project" value="TreeGrafter"/>
</dbReference>
<keyword evidence="5" id="KW-0539">Nucleus</keyword>
<evidence type="ECO:0000256" key="5">
    <source>
        <dbReference type="ARBA" id="ARBA00023242"/>
    </source>
</evidence>
<organism evidence="8 9">
    <name type="scientific">Cyclocybe aegerita</name>
    <name type="common">Black poplar mushroom</name>
    <name type="synonym">Agrocybe aegerita</name>
    <dbReference type="NCBI Taxonomy" id="1973307"/>
    <lineage>
        <taxon>Eukaryota</taxon>
        <taxon>Fungi</taxon>
        <taxon>Dikarya</taxon>
        <taxon>Basidiomycota</taxon>
        <taxon>Agaricomycotina</taxon>
        <taxon>Agaricomycetes</taxon>
        <taxon>Agaricomycetidae</taxon>
        <taxon>Agaricales</taxon>
        <taxon>Agaricineae</taxon>
        <taxon>Bolbitiaceae</taxon>
        <taxon>Cyclocybe</taxon>
    </lineage>
</organism>
<dbReference type="GO" id="GO:0000177">
    <property type="term" value="C:cytoplasmic exosome (RNase complex)"/>
    <property type="evidence" value="ECO:0007669"/>
    <property type="project" value="TreeGrafter"/>
</dbReference>
<protein>
    <recommendedName>
        <fullName evidence="7">Exoribonuclease phosphorolytic domain-containing protein</fullName>
    </recommendedName>
</protein>
<evidence type="ECO:0000256" key="3">
    <source>
        <dbReference type="ARBA" id="ARBA00022552"/>
    </source>
</evidence>
<dbReference type="InterPro" id="IPR050080">
    <property type="entry name" value="RNase_PH"/>
</dbReference>
<dbReference type="PANTHER" id="PTHR11953">
    <property type="entry name" value="EXOSOME COMPLEX COMPONENT"/>
    <property type="match status" value="1"/>
</dbReference>
<sequence>MVSQTRLDGRKTAETRPIAVSFDKLARADGSARFSFGETMALASFSGPIEVRLASELPSKATFEVHLRPLSGVSAADAKSLSSAIRSTLEPSLFLNKAPRTLAQLVIQSLSPSRGASWSDTLSAAFINASSLALVNAASIPMRGIVCAVAIGSLPDGTLVLDPSDAETAKLRGTGCFAFMFADDIEEAGTDTDCVWTSWRSIVGGYDEKELYRAKEVAREGARTVYSAMKKSIQGAILGVGTVEPTRDEVVKTEESESSDDDEKMII</sequence>
<evidence type="ECO:0000313" key="9">
    <source>
        <dbReference type="Proteomes" id="UP000467700"/>
    </source>
</evidence>
<feature type="region of interest" description="Disordered" evidence="6">
    <location>
        <begin position="248"/>
        <end position="267"/>
    </location>
</feature>
<keyword evidence="9" id="KW-1185">Reference proteome</keyword>
<evidence type="ECO:0000313" key="8">
    <source>
        <dbReference type="EMBL" id="CAA7263043.1"/>
    </source>
</evidence>
<dbReference type="InterPro" id="IPR027408">
    <property type="entry name" value="PNPase/RNase_PH_dom_sf"/>
</dbReference>